<accession>A0A735MJ87</accession>
<evidence type="ECO:0000313" key="4">
    <source>
        <dbReference type="EMBL" id="HAE6938037.1"/>
    </source>
</evidence>
<dbReference type="EMBL" id="DAAMGX010000015">
    <property type="protein sequence ID" value="HAC6618635.1"/>
    <property type="molecule type" value="Genomic_DNA"/>
</dbReference>
<gene>
    <name evidence="2" type="ORF">G0C34_20030</name>
    <name evidence="3" type="ORF">G0L40_17820</name>
    <name evidence="4" type="ORF">GNC95_004392</name>
</gene>
<sequence>MTSRQFSSSASLCRESGLKGALKLARVWRKITTTPGLSDKDARPVKGRTRHTGSGWQSAAGGQEWPGR</sequence>
<reference evidence="4" key="1">
    <citation type="journal article" date="2018" name="Genome Biol.">
        <title>SKESA: strategic k-mer extension for scrupulous assemblies.</title>
        <authorList>
            <person name="Souvorov A."/>
            <person name="Agarwala R."/>
            <person name="Lipman D.J."/>
        </authorList>
    </citation>
    <scope>NUCLEOTIDE SEQUENCE</scope>
    <source>
        <strain evidence="4">IVB 5560</strain>
        <strain evidence="3">SGSC 2188</strain>
    </source>
</reference>
<evidence type="ECO:0000313" key="2">
    <source>
        <dbReference type="EMBL" id="HAC6618635.1"/>
    </source>
</evidence>
<organism evidence="4">
    <name type="scientific">Salmonella typhimurium</name>
    <dbReference type="NCBI Taxonomy" id="90371"/>
    <lineage>
        <taxon>Bacteria</taxon>
        <taxon>Pseudomonadati</taxon>
        <taxon>Pseudomonadota</taxon>
        <taxon>Gammaproteobacteria</taxon>
        <taxon>Enterobacterales</taxon>
        <taxon>Enterobacteriaceae</taxon>
        <taxon>Salmonella</taxon>
    </lineage>
</organism>
<evidence type="ECO:0000313" key="3">
    <source>
        <dbReference type="EMBL" id="HAD0013708.1"/>
    </source>
</evidence>
<comment type="caution">
    <text evidence="4">The sequence shown here is derived from an EMBL/GenBank/DDBJ whole genome shotgun (WGS) entry which is preliminary data.</text>
</comment>
<dbReference type="AlphaFoldDB" id="A0A735MJ87"/>
<reference evidence="4" key="2">
    <citation type="submission" date="2018-07" db="EMBL/GenBank/DDBJ databases">
        <authorList>
            <consortium name="NCBI Pathogen Detection Project"/>
        </authorList>
    </citation>
    <scope>NUCLEOTIDE SEQUENCE</scope>
    <source>
        <strain evidence="4">IVB 5560</strain>
        <strain evidence="3">SGSC 2188</strain>
    </source>
</reference>
<protein>
    <submittedName>
        <fullName evidence="4">Uncharacterized protein</fullName>
    </submittedName>
</protein>
<dbReference type="EMBL" id="DAANIL010000058">
    <property type="protein sequence ID" value="HAD0013708.1"/>
    <property type="molecule type" value="Genomic_DNA"/>
</dbReference>
<name>A0A735MJ87_SALTM</name>
<dbReference type="EMBL" id="DAASTF010000028">
    <property type="protein sequence ID" value="HAE6938037.1"/>
    <property type="molecule type" value="Genomic_DNA"/>
</dbReference>
<evidence type="ECO:0000256" key="1">
    <source>
        <dbReference type="SAM" id="MobiDB-lite"/>
    </source>
</evidence>
<feature type="region of interest" description="Disordered" evidence="1">
    <location>
        <begin position="33"/>
        <end position="68"/>
    </location>
</feature>
<proteinExistence type="predicted"/>